<protein>
    <submittedName>
        <fullName evidence="2">XRE family transcriptional regulator</fullName>
    </submittedName>
</protein>
<name>A0A4R5ATQ3_9ACTN</name>
<proteinExistence type="predicted"/>
<dbReference type="EMBL" id="SMKY01000141">
    <property type="protein sequence ID" value="TDD76678.1"/>
    <property type="molecule type" value="Genomic_DNA"/>
</dbReference>
<gene>
    <name evidence="2" type="ORF">E1293_26735</name>
</gene>
<evidence type="ECO:0000313" key="3">
    <source>
        <dbReference type="Proteomes" id="UP000295578"/>
    </source>
</evidence>
<keyword evidence="3" id="KW-1185">Reference proteome</keyword>
<dbReference type="Proteomes" id="UP000295578">
    <property type="component" value="Unassembled WGS sequence"/>
</dbReference>
<dbReference type="InterPro" id="IPR010982">
    <property type="entry name" value="Lambda_DNA-bd_dom_sf"/>
</dbReference>
<dbReference type="GO" id="GO:0003677">
    <property type="term" value="F:DNA binding"/>
    <property type="evidence" value="ECO:0007669"/>
    <property type="project" value="InterPro"/>
</dbReference>
<dbReference type="CDD" id="cd00093">
    <property type="entry name" value="HTH_XRE"/>
    <property type="match status" value="1"/>
</dbReference>
<comment type="caution">
    <text evidence="2">The sequence shown here is derived from an EMBL/GenBank/DDBJ whole genome shotgun (WGS) entry which is preliminary data.</text>
</comment>
<reference evidence="2 3" key="1">
    <citation type="submission" date="2019-03" db="EMBL/GenBank/DDBJ databases">
        <title>Draft genome sequences of novel Actinobacteria.</title>
        <authorList>
            <person name="Sahin N."/>
            <person name="Ay H."/>
            <person name="Saygin H."/>
        </authorList>
    </citation>
    <scope>NUCLEOTIDE SEQUENCE [LARGE SCALE GENOMIC DNA]</scope>
    <source>
        <strain evidence="2 3">DSM 45941</strain>
    </source>
</reference>
<dbReference type="InterPro" id="IPR043917">
    <property type="entry name" value="DUF5753"/>
</dbReference>
<dbReference type="AlphaFoldDB" id="A0A4R5ATQ3"/>
<accession>A0A4R5ATQ3</accession>
<evidence type="ECO:0000259" key="1">
    <source>
        <dbReference type="PROSITE" id="PS50943"/>
    </source>
</evidence>
<dbReference type="Pfam" id="PF19054">
    <property type="entry name" value="DUF5753"/>
    <property type="match status" value="1"/>
</dbReference>
<evidence type="ECO:0000313" key="2">
    <source>
        <dbReference type="EMBL" id="TDD76678.1"/>
    </source>
</evidence>
<dbReference type="InterPro" id="IPR001387">
    <property type="entry name" value="Cro/C1-type_HTH"/>
</dbReference>
<dbReference type="Pfam" id="PF01381">
    <property type="entry name" value="HTH_3"/>
    <property type="match status" value="1"/>
</dbReference>
<dbReference type="PROSITE" id="PS50943">
    <property type="entry name" value="HTH_CROC1"/>
    <property type="match status" value="1"/>
</dbReference>
<feature type="domain" description="HTH cro/C1-type" evidence="1">
    <location>
        <begin position="21"/>
        <end position="56"/>
    </location>
</feature>
<dbReference type="Gene3D" id="1.10.260.40">
    <property type="entry name" value="lambda repressor-like DNA-binding domains"/>
    <property type="match status" value="1"/>
</dbReference>
<sequence length="275" mass="31060">MSVRESIDPASSLWAWLAFDLWFYRTQRGLSLAQTALVVHVTRATVSNWEAGRLRPRDVYMKRLDEAWKTGGHFERLFMFACSGHDPDWYKQYLQYERGATNIEVYHGKIVPALLQTEAYTRALVADSDQKLDVGKETEARLQRQEILARDEPPYLWVLLDQEVLECRVGGAAVIEEQLAYLIEVGRSPRSAVRIVPRSVGRHPGHDGAIQILRVGSREVAYVGAQLGGRLIEGGDEIAKLALRFAQIGAIAFSKSDSRDLIEQTMRTYADDRVA</sequence>
<dbReference type="SUPFAM" id="SSF47413">
    <property type="entry name" value="lambda repressor-like DNA-binding domains"/>
    <property type="match status" value="1"/>
</dbReference>
<dbReference type="OrthoDB" id="3355929at2"/>
<organism evidence="2 3">
    <name type="scientific">Actinomadura darangshiensis</name>
    <dbReference type="NCBI Taxonomy" id="705336"/>
    <lineage>
        <taxon>Bacteria</taxon>
        <taxon>Bacillati</taxon>
        <taxon>Actinomycetota</taxon>
        <taxon>Actinomycetes</taxon>
        <taxon>Streptosporangiales</taxon>
        <taxon>Thermomonosporaceae</taxon>
        <taxon>Actinomadura</taxon>
    </lineage>
</organism>
<dbReference type="RefSeq" id="WP_132200239.1">
    <property type="nucleotide sequence ID" value="NZ_SMKY01000141.1"/>
</dbReference>